<evidence type="ECO:0000313" key="1">
    <source>
        <dbReference type="EMBL" id="KAL1188281.1"/>
    </source>
</evidence>
<gene>
    <name evidence="1" type="ORF">V5N11_013490</name>
</gene>
<comment type="caution">
    <text evidence="1">The sequence shown here is derived from an EMBL/GenBank/DDBJ whole genome shotgun (WGS) entry which is preliminary data.</text>
</comment>
<sequence>MAFTHKSKEKWKASKSVKGYAMDPLYTFPPNIALITLQELDLGNVLLRLALFTYPLELVQTKLLLVLKFFFYYK</sequence>
<dbReference type="Proteomes" id="UP001558713">
    <property type="component" value="Unassembled WGS sequence"/>
</dbReference>
<dbReference type="AlphaFoldDB" id="A0ABD0ZNU7"/>
<evidence type="ECO:0000313" key="2">
    <source>
        <dbReference type="Proteomes" id="UP001558713"/>
    </source>
</evidence>
<keyword evidence="2" id="KW-1185">Reference proteome</keyword>
<reference evidence="1 2" key="1">
    <citation type="submission" date="2024-04" db="EMBL/GenBank/DDBJ databases">
        <title>Genome assembly C_amara_ONT_v2.</title>
        <authorList>
            <person name="Yant L."/>
            <person name="Moore C."/>
            <person name="Slenker M."/>
        </authorList>
    </citation>
    <scope>NUCLEOTIDE SEQUENCE [LARGE SCALE GENOMIC DNA]</scope>
    <source>
        <tissue evidence="1">Leaf</tissue>
    </source>
</reference>
<name>A0ABD0ZNU7_CARAN</name>
<dbReference type="EMBL" id="JBANAX010000929">
    <property type="protein sequence ID" value="KAL1188281.1"/>
    <property type="molecule type" value="Genomic_DNA"/>
</dbReference>
<proteinExistence type="predicted"/>
<protein>
    <submittedName>
        <fullName evidence="1">Alpha-mannosidase</fullName>
    </submittedName>
</protein>
<accession>A0ABD0ZNU7</accession>
<organism evidence="1 2">
    <name type="scientific">Cardamine amara subsp. amara</name>
    <dbReference type="NCBI Taxonomy" id="228776"/>
    <lineage>
        <taxon>Eukaryota</taxon>
        <taxon>Viridiplantae</taxon>
        <taxon>Streptophyta</taxon>
        <taxon>Embryophyta</taxon>
        <taxon>Tracheophyta</taxon>
        <taxon>Spermatophyta</taxon>
        <taxon>Magnoliopsida</taxon>
        <taxon>eudicotyledons</taxon>
        <taxon>Gunneridae</taxon>
        <taxon>Pentapetalae</taxon>
        <taxon>rosids</taxon>
        <taxon>malvids</taxon>
        <taxon>Brassicales</taxon>
        <taxon>Brassicaceae</taxon>
        <taxon>Cardamineae</taxon>
        <taxon>Cardamine</taxon>
    </lineage>
</organism>